<reference evidence="2 4" key="1">
    <citation type="journal article" date="2014" name="BMC Genomics">
        <title>Genome sequence of Anopheles sinensis provides insight into genetics basis of mosquito competence for malaria parasites.</title>
        <authorList>
            <person name="Zhou D."/>
            <person name="Zhang D."/>
            <person name="Ding G."/>
            <person name="Shi L."/>
            <person name="Hou Q."/>
            <person name="Ye Y."/>
            <person name="Xu Y."/>
            <person name="Zhou H."/>
            <person name="Xiong C."/>
            <person name="Li S."/>
            <person name="Yu J."/>
            <person name="Hong S."/>
            <person name="Yu X."/>
            <person name="Zou P."/>
            <person name="Chen C."/>
            <person name="Chang X."/>
            <person name="Wang W."/>
            <person name="Lv Y."/>
            <person name="Sun Y."/>
            <person name="Ma L."/>
            <person name="Shen B."/>
            <person name="Zhu C."/>
        </authorList>
    </citation>
    <scope>NUCLEOTIDE SEQUENCE [LARGE SCALE GENOMIC DNA]</scope>
</reference>
<reference evidence="3" key="2">
    <citation type="submission" date="2020-05" db="UniProtKB">
        <authorList>
            <consortium name="EnsemblMetazoa"/>
        </authorList>
    </citation>
    <scope>IDENTIFICATION</scope>
</reference>
<evidence type="ECO:0000313" key="2">
    <source>
        <dbReference type="EMBL" id="KFB44651.1"/>
    </source>
</evidence>
<evidence type="ECO:0000256" key="1">
    <source>
        <dbReference type="SAM" id="MobiDB-lite"/>
    </source>
</evidence>
<evidence type="ECO:0000313" key="3">
    <source>
        <dbReference type="EnsemblMetazoa" id="ASIC012539-PA"/>
    </source>
</evidence>
<evidence type="ECO:0000313" key="4">
    <source>
        <dbReference type="Proteomes" id="UP000030765"/>
    </source>
</evidence>
<protein>
    <submittedName>
        <fullName evidence="2 3">Terpene synthase</fullName>
    </submittedName>
</protein>
<keyword evidence="4" id="KW-1185">Reference proteome</keyword>
<dbReference type="Proteomes" id="UP000030765">
    <property type="component" value="Unassembled WGS sequence"/>
</dbReference>
<dbReference type="VEuPathDB" id="VectorBase:ASIC012539"/>
<dbReference type="AlphaFoldDB" id="A0A084W357"/>
<accession>A0A084W357</accession>
<dbReference type="EMBL" id="KE525279">
    <property type="protein sequence ID" value="KFB44651.1"/>
    <property type="molecule type" value="Genomic_DNA"/>
</dbReference>
<proteinExistence type="predicted"/>
<sequence>MRGPRSVLMKKMTRTSTSGQYRMRRGSITASTGSEVLGAPNFCCTEHFRCFRCFGTAAPGTTRHHTGCV</sequence>
<gene>
    <name evidence="2" type="ORF">ZHAS_00012539</name>
</gene>
<dbReference type="EMBL" id="ATLV01019822">
    <property type="status" value="NOT_ANNOTATED_CDS"/>
    <property type="molecule type" value="Genomic_DNA"/>
</dbReference>
<name>A0A084W357_ANOSI</name>
<dbReference type="EnsemblMetazoa" id="ASIC012539-RA">
    <property type="protein sequence ID" value="ASIC012539-PA"/>
    <property type="gene ID" value="ASIC012539"/>
</dbReference>
<feature type="region of interest" description="Disordered" evidence="1">
    <location>
        <begin position="1"/>
        <end position="21"/>
    </location>
</feature>
<organism evidence="2">
    <name type="scientific">Anopheles sinensis</name>
    <name type="common">Mosquito</name>
    <dbReference type="NCBI Taxonomy" id="74873"/>
    <lineage>
        <taxon>Eukaryota</taxon>
        <taxon>Metazoa</taxon>
        <taxon>Ecdysozoa</taxon>
        <taxon>Arthropoda</taxon>
        <taxon>Hexapoda</taxon>
        <taxon>Insecta</taxon>
        <taxon>Pterygota</taxon>
        <taxon>Neoptera</taxon>
        <taxon>Endopterygota</taxon>
        <taxon>Diptera</taxon>
        <taxon>Nematocera</taxon>
        <taxon>Culicoidea</taxon>
        <taxon>Culicidae</taxon>
        <taxon>Anophelinae</taxon>
        <taxon>Anopheles</taxon>
    </lineage>
</organism>